<feature type="region of interest" description="Disordered" evidence="1">
    <location>
        <begin position="204"/>
        <end position="237"/>
    </location>
</feature>
<accession>A0AAD6U975</accession>
<evidence type="ECO:0000313" key="3">
    <source>
        <dbReference type="Proteomes" id="UP001222325"/>
    </source>
</evidence>
<feature type="region of interest" description="Disordered" evidence="1">
    <location>
        <begin position="251"/>
        <end position="279"/>
    </location>
</feature>
<keyword evidence="3" id="KW-1185">Reference proteome</keyword>
<comment type="caution">
    <text evidence="2">The sequence shown here is derived from an EMBL/GenBank/DDBJ whole genome shotgun (WGS) entry which is preliminary data.</text>
</comment>
<organism evidence="2 3">
    <name type="scientific">Mycena belliarum</name>
    <dbReference type="NCBI Taxonomy" id="1033014"/>
    <lineage>
        <taxon>Eukaryota</taxon>
        <taxon>Fungi</taxon>
        <taxon>Dikarya</taxon>
        <taxon>Basidiomycota</taxon>
        <taxon>Agaricomycotina</taxon>
        <taxon>Agaricomycetes</taxon>
        <taxon>Agaricomycetidae</taxon>
        <taxon>Agaricales</taxon>
        <taxon>Marasmiineae</taxon>
        <taxon>Mycenaceae</taxon>
        <taxon>Mycena</taxon>
    </lineage>
</organism>
<evidence type="ECO:0000256" key="1">
    <source>
        <dbReference type="SAM" id="MobiDB-lite"/>
    </source>
</evidence>
<feature type="compositionally biased region" description="Pro residues" evidence="1">
    <location>
        <begin position="99"/>
        <end position="117"/>
    </location>
</feature>
<gene>
    <name evidence="2" type="ORF">B0H15DRAFT_799788</name>
</gene>
<protein>
    <submittedName>
        <fullName evidence="2">Uncharacterized protein</fullName>
    </submittedName>
</protein>
<evidence type="ECO:0000313" key="2">
    <source>
        <dbReference type="EMBL" id="KAJ7092063.1"/>
    </source>
</evidence>
<feature type="region of interest" description="Disordered" evidence="1">
    <location>
        <begin position="91"/>
        <end position="120"/>
    </location>
</feature>
<sequence>MPDVLDGGPFAVPLLCAPSYFPDPGHEDKLRHSEDPNCAFYGLIHGKIQGVVTSPETLDAILNNDPTAAFIEAATWPRLVQQWNIQCNDFHDHEAGVPPESPLSSPSPSPSPSPNGSPLPRHRVIVAARKPGGSILPLSPEEVGALWNGAVIVSPERQAERNAEIVHARNAARIQKLRESVRHCAKETDRNAPSRDIEQACREELPAGRNHHSNVRPRRNNTEPRGRVGTTARMTEDVLRRGLASGAVTPLLYDPLTHPWGESGRLSPISISDGEETSA</sequence>
<reference evidence="2" key="1">
    <citation type="submission" date="2023-03" db="EMBL/GenBank/DDBJ databases">
        <title>Massive genome expansion in bonnet fungi (Mycena s.s.) driven by repeated elements and novel gene families across ecological guilds.</title>
        <authorList>
            <consortium name="Lawrence Berkeley National Laboratory"/>
            <person name="Harder C.B."/>
            <person name="Miyauchi S."/>
            <person name="Viragh M."/>
            <person name="Kuo A."/>
            <person name="Thoen E."/>
            <person name="Andreopoulos B."/>
            <person name="Lu D."/>
            <person name="Skrede I."/>
            <person name="Drula E."/>
            <person name="Henrissat B."/>
            <person name="Morin E."/>
            <person name="Kohler A."/>
            <person name="Barry K."/>
            <person name="LaButti K."/>
            <person name="Morin E."/>
            <person name="Salamov A."/>
            <person name="Lipzen A."/>
            <person name="Mereny Z."/>
            <person name="Hegedus B."/>
            <person name="Baldrian P."/>
            <person name="Stursova M."/>
            <person name="Weitz H."/>
            <person name="Taylor A."/>
            <person name="Grigoriev I.V."/>
            <person name="Nagy L.G."/>
            <person name="Martin F."/>
            <person name="Kauserud H."/>
        </authorList>
    </citation>
    <scope>NUCLEOTIDE SEQUENCE</scope>
    <source>
        <strain evidence="2">CBHHK173m</strain>
    </source>
</reference>
<proteinExistence type="predicted"/>
<dbReference type="Proteomes" id="UP001222325">
    <property type="component" value="Unassembled WGS sequence"/>
</dbReference>
<dbReference type="EMBL" id="JARJCN010000019">
    <property type="protein sequence ID" value="KAJ7092063.1"/>
    <property type="molecule type" value="Genomic_DNA"/>
</dbReference>
<name>A0AAD6U975_9AGAR</name>
<dbReference type="AlphaFoldDB" id="A0AAD6U975"/>
<feature type="compositionally biased region" description="Basic residues" evidence="1">
    <location>
        <begin position="209"/>
        <end position="219"/>
    </location>
</feature>